<proteinExistence type="predicted"/>
<accession>A0A927UFF2</accession>
<feature type="non-terminal residue" evidence="2">
    <location>
        <position position="369"/>
    </location>
</feature>
<feature type="transmembrane region" description="Helical" evidence="1">
    <location>
        <begin position="79"/>
        <end position="97"/>
    </location>
</feature>
<name>A0A927UFF2_9FIRM</name>
<feature type="transmembrane region" description="Helical" evidence="1">
    <location>
        <begin position="12"/>
        <end position="35"/>
    </location>
</feature>
<dbReference type="Gene3D" id="1.10.287.130">
    <property type="match status" value="1"/>
</dbReference>
<protein>
    <recommendedName>
        <fullName evidence="4">SpoOB alpha-helical domain-containing protein</fullName>
    </recommendedName>
</protein>
<organism evidence="2 3">
    <name type="scientific">Pseudobutyrivibrio ruminis</name>
    <dbReference type="NCBI Taxonomy" id="46206"/>
    <lineage>
        <taxon>Bacteria</taxon>
        <taxon>Bacillati</taxon>
        <taxon>Bacillota</taxon>
        <taxon>Clostridia</taxon>
        <taxon>Lachnospirales</taxon>
        <taxon>Lachnospiraceae</taxon>
        <taxon>Pseudobutyrivibrio</taxon>
    </lineage>
</organism>
<keyword evidence="1" id="KW-0812">Transmembrane</keyword>
<evidence type="ECO:0000256" key="1">
    <source>
        <dbReference type="SAM" id="Phobius"/>
    </source>
</evidence>
<feature type="transmembrane region" description="Helical" evidence="1">
    <location>
        <begin position="192"/>
        <end position="215"/>
    </location>
</feature>
<evidence type="ECO:0000313" key="3">
    <source>
        <dbReference type="Proteomes" id="UP000766246"/>
    </source>
</evidence>
<sequence length="369" mass="42266">MIKQLLSIFGYLGVFAKVTVFLYLFYLFIPVELFIKKAHNRCNYINQDVLVKKEDFLSLAIIVTIVQLLLWQIPATTFPISALGIIGVAVPYTLVRFKGYITETIYVISLWWCLRSVSFFLINTLTDWFSDYLLKDILTVSNIEEYVEVRTGILQISVELMYVCIIVLALMPIRKIIKTYEPIDWNDLTYLLVPNVLGILITWIMISIIIIVVDGTPFILMEQKPELLFILPVLAVLIYLGEIAALLRFKKSQEAKRAQQLYFTEHLEKEAIENRLQETTRVNEQVRSVKHEIVNHFANIKGLVDEGKYDALAEYIDRLDIDITSIDTTSYTGNVIIDVILNDKVARAKALDVAINLSVGFDDAWGIQA</sequence>
<dbReference type="AlphaFoldDB" id="A0A927UFF2"/>
<evidence type="ECO:0000313" key="2">
    <source>
        <dbReference type="EMBL" id="MBE5921113.1"/>
    </source>
</evidence>
<keyword evidence="1" id="KW-0472">Membrane</keyword>
<gene>
    <name evidence="2" type="ORF">E7272_14960</name>
</gene>
<comment type="caution">
    <text evidence="2">The sequence shown here is derived from an EMBL/GenBank/DDBJ whole genome shotgun (WGS) entry which is preliminary data.</text>
</comment>
<dbReference type="Proteomes" id="UP000766246">
    <property type="component" value="Unassembled WGS sequence"/>
</dbReference>
<keyword evidence="1" id="KW-1133">Transmembrane helix</keyword>
<feature type="transmembrane region" description="Helical" evidence="1">
    <location>
        <begin position="227"/>
        <end position="247"/>
    </location>
</feature>
<dbReference type="EMBL" id="SVER01000091">
    <property type="protein sequence ID" value="MBE5921113.1"/>
    <property type="molecule type" value="Genomic_DNA"/>
</dbReference>
<feature type="transmembrane region" description="Helical" evidence="1">
    <location>
        <begin position="104"/>
        <end position="125"/>
    </location>
</feature>
<feature type="transmembrane region" description="Helical" evidence="1">
    <location>
        <begin position="152"/>
        <end position="171"/>
    </location>
</feature>
<reference evidence="2" key="1">
    <citation type="submission" date="2019-04" db="EMBL/GenBank/DDBJ databases">
        <title>Evolution of Biomass-Degrading Anaerobic Consortia Revealed by Metagenomics.</title>
        <authorList>
            <person name="Peng X."/>
        </authorList>
    </citation>
    <scope>NUCLEOTIDE SEQUENCE</scope>
    <source>
        <strain evidence="2">SIG311</strain>
    </source>
</reference>
<evidence type="ECO:0008006" key="4">
    <source>
        <dbReference type="Google" id="ProtNLM"/>
    </source>
</evidence>